<dbReference type="SUPFAM" id="SSF50998">
    <property type="entry name" value="Quinoprotein alcohol dehydrogenase-like"/>
    <property type="match status" value="1"/>
</dbReference>
<feature type="region of interest" description="Disordered" evidence="2">
    <location>
        <begin position="45"/>
        <end position="96"/>
    </location>
</feature>
<dbReference type="AlphaFoldDB" id="A0A9P9WMB1"/>
<protein>
    <submittedName>
        <fullName evidence="3">Uncharacterized protein</fullName>
    </submittedName>
</protein>
<keyword evidence="1" id="KW-0853">WD repeat</keyword>
<dbReference type="PANTHER" id="PTHR43991:SF12">
    <property type="entry name" value="WD REPEAT PROTEIN (AFU_ORTHOLOGUE AFUA_8G05640)"/>
    <property type="match status" value="1"/>
</dbReference>
<evidence type="ECO:0000256" key="1">
    <source>
        <dbReference type="PROSITE-ProRule" id="PRU00221"/>
    </source>
</evidence>
<dbReference type="InterPro" id="IPR011047">
    <property type="entry name" value="Quinoprotein_ADH-like_sf"/>
</dbReference>
<dbReference type="Proteomes" id="UP000829685">
    <property type="component" value="Unassembled WGS sequence"/>
</dbReference>
<dbReference type="InterPro" id="IPR015943">
    <property type="entry name" value="WD40/YVTN_repeat-like_dom_sf"/>
</dbReference>
<evidence type="ECO:0000256" key="2">
    <source>
        <dbReference type="SAM" id="MobiDB-lite"/>
    </source>
</evidence>
<keyword evidence="4" id="KW-1185">Reference proteome</keyword>
<comment type="caution">
    <text evidence="3">The sequence shown here is derived from an EMBL/GenBank/DDBJ whole genome shotgun (WGS) entry which is preliminary data.</text>
</comment>
<reference evidence="3" key="1">
    <citation type="submission" date="2021-03" db="EMBL/GenBank/DDBJ databases">
        <title>Revisited historic fungal species revealed as producer of novel bioactive compounds through whole genome sequencing and comparative genomics.</title>
        <authorList>
            <person name="Vignolle G.A."/>
            <person name="Hochenegger N."/>
            <person name="Mach R.L."/>
            <person name="Mach-Aigner A.R."/>
            <person name="Javad Rahimi M."/>
            <person name="Salim K.A."/>
            <person name="Chan C.M."/>
            <person name="Lim L.B.L."/>
            <person name="Cai F."/>
            <person name="Druzhinina I.S."/>
            <person name="U'Ren J.M."/>
            <person name="Derntl C."/>
        </authorList>
    </citation>
    <scope>NUCLEOTIDE SEQUENCE</scope>
    <source>
        <strain evidence="3">TUCIM 5799</strain>
    </source>
</reference>
<dbReference type="InterPro" id="IPR001680">
    <property type="entry name" value="WD40_rpt"/>
</dbReference>
<dbReference type="PANTHER" id="PTHR43991">
    <property type="entry name" value="WD REPEAT PROTEIN (AFU_ORTHOLOGUE AFUA_8G05640)-RELATED"/>
    <property type="match status" value="1"/>
</dbReference>
<sequence length="719" mass="78965">MLHCPVDAKPTPTIGADNGGASSSTSTIPSSYSLTLAPDLVLMSGHESQAWSEPGGSGYSEASDSASDGEDHDMTDAEDEDGGAPLTAVHVDGDGTAPPLVANAMESASHTLSPGGQPFEDDAMFLEVEHEMPLSDTDTWNPTVGSPSTAPTPTLAVVPVPMPVPQVHPHIQIPAVAHPFAQLPAFAQQALLNGGPQHAQFQQLLTAVNDDLEDEFAEMHPMPQSNPNPMSLGPDNLDLVQFLRMWARMERLQQPRQAKPRIDRVSELTKKPTADRISYDQLNGDQNDLQGIDWEDLGVTRKQARERRRATYNNYVNKDGSDKWHPALPDRLAVPRENYFRFNSMNMRRDASLLHFQLRNILGCTSRTRAFFPSPGCIREIDPTTGRTKKAMKFEADSDVTVSTLATSNDVLVVGGFMGDYHFRNVNSEDRSFTQGKLTDNVSGITNHVQIHSSRLSSTPIAAFASNDFGFRTVDLNTNHVLSETMFKFALNCSAISADHRLRVMVGDYTNVLITDAESGETLQDLSGHRDFGFACAWAPDGWTVATGFQDKSVRIWDARKWRSSHTGQGCPVAVLRMDMSGARSLRFSPLGSGKRLLIAAEEADTIHAIDAQTFDTEQKLELFGEIGGMAFADEGRSLMALVCDPARGGLIQFDRCDAGAEDMFNVTGQNQSSQHWNWWRSNEYDWASNSEIVAQPDYLGTVNGRRRRAAIVDNPHMF</sequence>
<proteinExistence type="predicted"/>
<evidence type="ECO:0000313" key="3">
    <source>
        <dbReference type="EMBL" id="KAI1870271.1"/>
    </source>
</evidence>
<name>A0A9P9WMB1_9PEZI</name>
<dbReference type="PROSITE" id="PS50294">
    <property type="entry name" value="WD_REPEATS_REGION"/>
    <property type="match status" value="1"/>
</dbReference>
<organism evidence="3 4">
    <name type="scientific">Neoarthrinium moseri</name>
    <dbReference type="NCBI Taxonomy" id="1658444"/>
    <lineage>
        <taxon>Eukaryota</taxon>
        <taxon>Fungi</taxon>
        <taxon>Dikarya</taxon>
        <taxon>Ascomycota</taxon>
        <taxon>Pezizomycotina</taxon>
        <taxon>Sordariomycetes</taxon>
        <taxon>Xylariomycetidae</taxon>
        <taxon>Amphisphaeriales</taxon>
        <taxon>Apiosporaceae</taxon>
        <taxon>Neoarthrinium</taxon>
    </lineage>
</organism>
<feature type="repeat" description="WD" evidence="1">
    <location>
        <begin position="526"/>
        <end position="567"/>
    </location>
</feature>
<dbReference type="EMBL" id="JAFIMR010000014">
    <property type="protein sequence ID" value="KAI1870271.1"/>
    <property type="molecule type" value="Genomic_DNA"/>
</dbReference>
<gene>
    <name evidence="3" type="ORF">JX265_006441</name>
</gene>
<feature type="compositionally biased region" description="Low complexity" evidence="2">
    <location>
        <begin position="22"/>
        <end position="31"/>
    </location>
</feature>
<accession>A0A9P9WMB1</accession>
<dbReference type="SMART" id="SM00320">
    <property type="entry name" value="WD40"/>
    <property type="match status" value="2"/>
</dbReference>
<dbReference type="PROSITE" id="PS50082">
    <property type="entry name" value="WD_REPEATS_2"/>
    <property type="match status" value="1"/>
</dbReference>
<dbReference type="Gene3D" id="2.130.10.10">
    <property type="entry name" value="YVTN repeat-like/Quinoprotein amine dehydrogenase"/>
    <property type="match status" value="1"/>
</dbReference>
<feature type="compositionally biased region" description="Acidic residues" evidence="2">
    <location>
        <begin position="67"/>
        <end position="82"/>
    </location>
</feature>
<feature type="region of interest" description="Disordered" evidence="2">
    <location>
        <begin position="1"/>
        <end position="31"/>
    </location>
</feature>
<evidence type="ECO:0000313" key="4">
    <source>
        <dbReference type="Proteomes" id="UP000829685"/>
    </source>
</evidence>